<dbReference type="PANTHER" id="PTHR42793:SF1">
    <property type="entry name" value="PEPTIDYL-LYSINE N-ACETYLTRANSFERASE PATZ"/>
    <property type="match status" value="1"/>
</dbReference>
<gene>
    <name evidence="2" type="ORF">ACFSXZ_06385</name>
</gene>
<dbReference type="InterPro" id="IPR003781">
    <property type="entry name" value="CoA-bd"/>
</dbReference>
<dbReference type="SUPFAM" id="SSF56059">
    <property type="entry name" value="Glutathione synthetase ATP-binding domain-like"/>
    <property type="match status" value="1"/>
</dbReference>
<dbReference type="SUPFAM" id="SSF51735">
    <property type="entry name" value="NAD(P)-binding Rossmann-fold domains"/>
    <property type="match status" value="1"/>
</dbReference>
<evidence type="ECO:0000313" key="3">
    <source>
        <dbReference type="Proteomes" id="UP001597417"/>
    </source>
</evidence>
<protein>
    <submittedName>
        <fullName evidence="2">Acetate--CoA ligase family protein</fullName>
    </submittedName>
</protein>
<reference evidence="3" key="1">
    <citation type="journal article" date="2019" name="Int. J. Syst. Evol. Microbiol.">
        <title>The Global Catalogue of Microorganisms (GCM) 10K type strain sequencing project: providing services to taxonomists for standard genome sequencing and annotation.</title>
        <authorList>
            <consortium name="The Broad Institute Genomics Platform"/>
            <consortium name="The Broad Institute Genome Sequencing Center for Infectious Disease"/>
            <person name="Wu L."/>
            <person name="Ma J."/>
        </authorList>
    </citation>
    <scope>NUCLEOTIDE SEQUENCE [LARGE SCALE GENOMIC DNA]</scope>
    <source>
        <strain evidence="3">CGMCC 4.7645</strain>
    </source>
</reference>
<dbReference type="PANTHER" id="PTHR42793">
    <property type="entry name" value="COA BINDING DOMAIN CONTAINING PROTEIN"/>
    <property type="match status" value="1"/>
</dbReference>
<organism evidence="2 3">
    <name type="scientific">Amycolatopsis pigmentata</name>
    <dbReference type="NCBI Taxonomy" id="450801"/>
    <lineage>
        <taxon>Bacteria</taxon>
        <taxon>Bacillati</taxon>
        <taxon>Actinomycetota</taxon>
        <taxon>Actinomycetes</taxon>
        <taxon>Pseudonocardiales</taxon>
        <taxon>Pseudonocardiaceae</taxon>
        <taxon>Amycolatopsis</taxon>
    </lineage>
</organism>
<dbReference type="Proteomes" id="UP001597417">
    <property type="component" value="Unassembled WGS sequence"/>
</dbReference>
<dbReference type="SUPFAM" id="SSF52210">
    <property type="entry name" value="Succinyl-CoA synthetase domains"/>
    <property type="match status" value="2"/>
</dbReference>
<dbReference type="Gene3D" id="3.40.50.261">
    <property type="entry name" value="Succinyl-CoA synthetase domains"/>
    <property type="match status" value="2"/>
</dbReference>
<dbReference type="EMBL" id="JBHUKR010000004">
    <property type="protein sequence ID" value="MFD2415949.1"/>
    <property type="molecule type" value="Genomic_DNA"/>
</dbReference>
<keyword evidence="3" id="KW-1185">Reference proteome</keyword>
<dbReference type="SMART" id="SM00881">
    <property type="entry name" value="CoA_binding"/>
    <property type="match status" value="1"/>
</dbReference>
<dbReference type="InterPro" id="IPR016102">
    <property type="entry name" value="Succinyl-CoA_synth-like"/>
</dbReference>
<dbReference type="Gene3D" id="3.30.1490.20">
    <property type="entry name" value="ATP-grasp fold, A domain"/>
    <property type="match status" value="1"/>
</dbReference>
<dbReference type="InterPro" id="IPR036291">
    <property type="entry name" value="NAD(P)-bd_dom_sf"/>
</dbReference>
<proteinExistence type="predicted"/>
<evidence type="ECO:0000259" key="1">
    <source>
        <dbReference type="SMART" id="SM00881"/>
    </source>
</evidence>
<accession>A0ABW5FP34</accession>
<feature type="domain" description="CoA-binding" evidence="1">
    <location>
        <begin position="14"/>
        <end position="110"/>
    </location>
</feature>
<dbReference type="Pfam" id="PF13549">
    <property type="entry name" value="ATP-grasp_5"/>
    <property type="match status" value="1"/>
</dbReference>
<comment type="caution">
    <text evidence="2">The sequence shown here is derived from an EMBL/GenBank/DDBJ whole genome shotgun (WGS) entry which is preliminary data.</text>
</comment>
<dbReference type="Gene3D" id="3.40.50.720">
    <property type="entry name" value="NAD(P)-binding Rossmann-like Domain"/>
    <property type="match status" value="1"/>
</dbReference>
<keyword evidence="2" id="KW-0436">Ligase</keyword>
<dbReference type="InterPro" id="IPR013815">
    <property type="entry name" value="ATP_grasp_subdomain_1"/>
</dbReference>
<name>A0ABW5FP34_9PSEU</name>
<dbReference type="InterPro" id="IPR032875">
    <property type="entry name" value="Succ_CoA_lig_flav_dom"/>
</dbReference>
<sequence>MSTTIPGAPRCEPLFRPKSIAVVGVSATSDRSWGRMTVRRLVEGGYRGEVTAVARQGLVLPGVRVVGSLDEIGYGPDLVVLATPAATVPGLLRQAREIGAGSAVVYAAGFAEGGNEALQDELRAAAGPMPVLGPNCLGVVSRAAAVQVSTTRFLDRARPDPGPVAIVTQSGAMGFVLADLLEQAGLGYSYYASVGNEACLSVGELGAYLLDQPDVEVLVLYLEGVRDANGLRELGRRARQAGKAVVALTVGRSAAGRRAALSHTAAVAGDHLLLASLCRQEGIHLVTDDEELVDAVLSARKRVSLPPAPRLAVLTMSGGAAGVLADSLATIGARIPPLAEETRARLAEIGGVEATDANPVDLGGNFDRWLDRIAGLLGALDADPGIDGIVLYLTFGDSFLDAYRALAGTIGELSTPAWFVWACAPPGELARLGRPETVLPSIGALRRRLRALLPDRVPAPRPAPETDGTSTDRRVASELTAAPVLARAGIPHVDTVAALDAETLVEAVRQSGWSGPYVLKGDAADVPHRARCGLVRIGVTEAELPAAATVLAEALDRHSADPDRALAAQPLLPHSAEVALGATRDPVYGTAVLLGAGGDRAEDPQAPRRALLLPATGAQITELAGWAESVLGAPAPATRSALTALIGLLTTDPDIAEVDLNPLCVTGDALVAVDALITYAHQGGNP</sequence>
<dbReference type="Gene3D" id="3.30.470.20">
    <property type="entry name" value="ATP-grasp fold, B domain"/>
    <property type="match status" value="1"/>
</dbReference>
<dbReference type="RefSeq" id="WP_378262214.1">
    <property type="nucleotide sequence ID" value="NZ_JBHUKR010000004.1"/>
</dbReference>
<dbReference type="Pfam" id="PF13607">
    <property type="entry name" value="Succ_CoA_lig"/>
    <property type="match status" value="1"/>
</dbReference>
<dbReference type="Pfam" id="PF13380">
    <property type="entry name" value="CoA_binding_2"/>
    <property type="match status" value="1"/>
</dbReference>
<evidence type="ECO:0000313" key="2">
    <source>
        <dbReference type="EMBL" id="MFD2415949.1"/>
    </source>
</evidence>
<dbReference type="GO" id="GO:0016874">
    <property type="term" value="F:ligase activity"/>
    <property type="evidence" value="ECO:0007669"/>
    <property type="project" value="UniProtKB-KW"/>
</dbReference>